<dbReference type="AlphaFoldDB" id="A0AAW1LZJ4"/>
<organism evidence="1 2">
    <name type="scientific">Saponaria officinalis</name>
    <name type="common">Common soapwort</name>
    <name type="synonym">Lychnis saponaria</name>
    <dbReference type="NCBI Taxonomy" id="3572"/>
    <lineage>
        <taxon>Eukaryota</taxon>
        <taxon>Viridiplantae</taxon>
        <taxon>Streptophyta</taxon>
        <taxon>Embryophyta</taxon>
        <taxon>Tracheophyta</taxon>
        <taxon>Spermatophyta</taxon>
        <taxon>Magnoliopsida</taxon>
        <taxon>eudicotyledons</taxon>
        <taxon>Gunneridae</taxon>
        <taxon>Pentapetalae</taxon>
        <taxon>Caryophyllales</taxon>
        <taxon>Caryophyllaceae</taxon>
        <taxon>Caryophylleae</taxon>
        <taxon>Saponaria</taxon>
    </lineage>
</organism>
<protein>
    <recommendedName>
        <fullName evidence="3">Endonuclease/exonuclease/phosphatase domain-containing protein</fullName>
    </recommendedName>
</protein>
<evidence type="ECO:0000313" key="1">
    <source>
        <dbReference type="EMBL" id="KAK9741228.1"/>
    </source>
</evidence>
<gene>
    <name evidence="1" type="ORF">RND81_03G090600</name>
</gene>
<dbReference type="Proteomes" id="UP001443914">
    <property type="component" value="Unassembled WGS sequence"/>
</dbReference>
<comment type="caution">
    <text evidence="1">The sequence shown here is derived from an EMBL/GenBank/DDBJ whole genome shotgun (WGS) entry which is preliminary data.</text>
</comment>
<dbReference type="PANTHER" id="PTHR33710">
    <property type="entry name" value="BNAC02G09200D PROTEIN"/>
    <property type="match status" value="1"/>
</dbReference>
<dbReference type="EMBL" id="JBDFQZ010000003">
    <property type="protein sequence ID" value="KAK9741228.1"/>
    <property type="molecule type" value="Genomic_DNA"/>
</dbReference>
<evidence type="ECO:0000313" key="2">
    <source>
        <dbReference type="Proteomes" id="UP001443914"/>
    </source>
</evidence>
<dbReference type="PANTHER" id="PTHR33710:SF86">
    <property type="entry name" value="VIRAL MOVEMENT PROTEIN"/>
    <property type="match status" value="1"/>
</dbReference>
<keyword evidence="2" id="KW-1185">Reference proteome</keyword>
<reference evidence="1" key="1">
    <citation type="submission" date="2024-03" db="EMBL/GenBank/DDBJ databases">
        <title>WGS assembly of Saponaria officinalis var. Norfolk2.</title>
        <authorList>
            <person name="Jenkins J."/>
            <person name="Shu S."/>
            <person name="Grimwood J."/>
            <person name="Barry K."/>
            <person name="Goodstein D."/>
            <person name="Schmutz J."/>
            <person name="Leebens-Mack J."/>
            <person name="Osbourn A."/>
        </authorList>
    </citation>
    <scope>NUCLEOTIDE SEQUENCE [LARGE SCALE GENOMIC DNA]</scope>
    <source>
        <strain evidence="1">JIC</strain>
    </source>
</reference>
<accession>A0AAW1LZJ4</accession>
<evidence type="ECO:0008006" key="3">
    <source>
        <dbReference type="Google" id="ProtNLM"/>
    </source>
</evidence>
<dbReference type="InterPro" id="IPR036691">
    <property type="entry name" value="Endo/exonu/phosph_ase_sf"/>
</dbReference>
<name>A0AAW1LZJ4_SAPOF</name>
<sequence>MNDFRSAIDDCGLLDLGYVGDPFTWWNKQSEPNDIYEGLDRALVKPDWVDLHPTLLLHHLARESSDHNPIKISRPTNTSRRKRRYFKFEDVWVTSANCEEVVRDAWTDHVATNGDAPEVMKIKRCAAALTKWSWEEFGDITKKLSKARKRLAFIDSCRPTEDMVTERRNICSEIDKLLTQEEIYWRHRSRCDFLKDGD</sequence>
<proteinExistence type="predicted"/>
<dbReference type="Gene3D" id="3.60.10.10">
    <property type="entry name" value="Endonuclease/exonuclease/phosphatase"/>
    <property type="match status" value="1"/>
</dbReference>
<dbReference type="SUPFAM" id="SSF56219">
    <property type="entry name" value="DNase I-like"/>
    <property type="match status" value="1"/>
</dbReference>